<dbReference type="SUPFAM" id="SSF53335">
    <property type="entry name" value="S-adenosyl-L-methionine-dependent methyltransferases"/>
    <property type="match status" value="1"/>
</dbReference>
<feature type="binding site" evidence="5">
    <location>
        <begin position="121"/>
        <end position="125"/>
    </location>
    <ligand>
        <name>S-adenosyl-L-methionine</name>
        <dbReference type="ChEBI" id="CHEBI:59789"/>
    </ligand>
</feature>
<dbReference type="PROSITE" id="PS00092">
    <property type="entry name" value="N6_MTASE"/>
    <property type="match status" value="1"/>
</dbReference>
<dbReference type="PANTHER" id="PTHR18895:SF74">
    <property type="entry name" value="MTRF1L RELEASE FACTOR GLUTAMINE METHYLTRANSFERASE"/>
    <property type="match status" value="1"/>
</dbReference>
<dbReference type="Gene3D" id="3.40.50.150">
    <property type="entry name" value="Vaccinia Virus protein VP39"/>
    <property type="match status" value="1"/>
</dbReference>
<dbReference type="InterPro" id="IPR029063">
    <property type="entry name" value="SAM-dependent_MTases_sf"/>
</dbReference>
<dbReference type="EMBL" id="PHEX01000049">
    <property type="protein sequence ID" value="PKQ27852.1"/>
    <property type="molecule type" value="Genomic_DNA"/>
</dbReference>
<organism evidence="8 9">
    <name type="scientific">Candidatus Anoxymicrobium japonicum</name>
    <dbReference type="NCBI Taxonomy" id="2013648"/>
    <lineage>
        <taxon>Bacteria</taxon>
        <taxon>Bacillati</taxon>
        <taxon>Actinomycetota</taxon>
        <taxon>Candidatus Geothermincolia</taxon>
        <taxon>Candidatus Geothermincolales</taxon>
        <taxon>Candidatus Anoxymicrobiaceae</taxon>
        <taxon>Candidatus Anoxymicrobium</taxon>
    </lineage>
</organism>
<evidence type="ECO:0000256" key="1">
    <source>
        <dbReference type="ARBA" id="ARBA00022603"/>
    </source>
</evidence>
<dbReference type="PANTHER" id="PTHR18895">
    <property type="entry name" value="HEMK METHYLTRANSFERASE"/>
    <property type="match status" value="1"/>
</dbReference>
<dbReference type="InterPro" id="IPR007848">
    <property type="entry name" value="Small_mtfrase_dom"/>
</dbReference>
<dbReference type="Proteomes" id="UP000233654">
    <property type="component" value="Unassembled WGS sequence"/>
</dbReference>
<dbReference type="InterPro" id="IPR002052">
    <property type="entry name" value="DNA_methylase_N6_adenine_CS"/>
</dbReference>
<dbReference type="EC" id="2.1.1.297" evidence="5"/>
<comment type="similarity">
    <text evidence="5">Belongs to the protein N5-glutamine methyltransferase family. PrmC subfamily.</text>
</comment>
<evidence type="ECO:0000256" key="3">
    <source>
        <dbReference type="ARBA" id="ARBA00022691"/>
    </source>
</evidence>
<evidence type="ECO:0000313" key="9">
    <source>
        <dbReference type="Proteomes" id="UP000233654"/>
    </source>
</evidence>
<protein>
    <recommendedName>
        <fullName evidence="5">Release factor glutamine methyltransferase</fullName>
        <shortName evidence="5">RF MTase</shortName>
        <ecNumber evidence="5">2.1.1.297</ecNumber>
    </recommendedName>
    <alternativeName>
        <fullName evidence="5">N5-glutamine methyltransferase PrmC</fullName>
    </alternativeName>
    <alternativeName>
        <fullName evidence="5">Protein-(glutamine-N5) MTase PrmC</fullName>
    </alternativeName>
    <alternativeName>
        <fullName evidence="5">Protein-glutamine N-methyltransferase PrmC</fullName>
    </alternativeName>
</protein>
<gene>
    <name evidence="5 8" type="primary">prmC</name>
    <name evidence="8" type="ORF">CVT63_05845</name>
</gene>
<dbReference type="GO" id="GO:0032259">
    <property type="term" value="P:methylation"/>
    <property type="evidence" value="ECO:0007669"/>
    <property type="project" value="UniProtKB-KW"/>
</dbReference>
<dbReference type="GO" id="GO:0003676">
    <property type="term" value="F:nucleic acid binding"/>
    <property type="evidence" value="ECO:0007669"/>
    <property type="project" value="InterPro"/>
</dbReference>
<feature type="binding site" evidence="5">
    <location>
        <begin position="189"/>
        <end position="192"/>
    </location>
    <ligand>
        <name>substrate</name>
    </ligand>
</feature>
<feature type="domain" description="Release factor glutamine methyltransferase N-terminal" evidence="7">
    <location>
        <begin position="5"/>
        <end position="75"/>
    </location>
</feature>
<evidence type="ECO:0000256" key="5">
    <source>
        <dbReference type="HAMAP-Rule" id="MF_02126"/>
    </source>
</evidence>
<feature type="binding site" evidence="5">
    <location>
        <position position="144"/>
    </location>
    <ligand>
        <name>S-adenosyl-L-methionine</name>
        <dbReference type="ChEBI" id="CHEBI:59789"/>
    </ligand>
</feature>
<feature type="domain" description="Methyltransferase small" evidence="6">
    <location>
        <begin position="105"/>
        <end position="192"/>
    </location>
</feature>
<evidence type="ECO:0000256" key="4">
    <source>
        <dbReference type="ARBA" id="ARBA00048391"/>
    </source>
</evidence>
<keyword evidence="3 5" id="KW-0949">S-adenosyl-L-methionine</keyword>
<keyword evidence="2 5" id="KW-0808">Transferase</keyword>
<keyword evidence="1 5" id="KW-0489">Methyltransferase</keyword>
<dbReference type="Pfam" id="PF05175">
    <property type="entry name" value="MTS"/>
    <property type="match status" value="1"/>
</dbReference>
<dbReference type="CDD" id="cd02440">
    <property type="entry name" value="AdoMet_MTases"/>
    <property type="match status" value="1"/>
</dbReference>
<dbReference type="NCBIfam" id="TIGR03534">
    <property type="entry name" value="RF_mod_PrmC"/>
    <property type="match status" value="1"/>
</dbReference>
<evidence type="ECO:0000259" key="7">
    <source>
        <dbReference type="Pfam" id="PF17827"/>
    </source>
</evidence>
<dbReference type="NCBIfam" id="TIGR00536">
    <property type="entry name" value="hemK_fam"/>
    <property type="match status" value="1"/>
</dbReference>
<comment type="function">
    <text evidence="5">Methylates the class 1 translation termination release factors RF1/PrfA and RF2/PrfB on the glutamine residue of the universally conserved GGQ motif.</text>
</comment>
<reference evidence="8 9" key="1">
    <citation type="journal article" date="2017" name="ISME J.">
        <title>Potential for microbial H2 and metal transformations associated with novel bacteria and archaea in deep terrestrial subsurface sediments.</title>
        <authorList>
            <person name="Hernsdorf A.W."/>
            <person name="Amano Y."/>
            <person name="Miyakawa K."/>
            <person name="Ise K."/>
            <person name="Suzuki Y."/>
            <person name="Anantharaman K."/>
            <person name="Probst A."/>
            <person name="Burstein D."/>
            <person name="Thomas B.C."/>
            <person name="Banfield J.F."/>
        </authorList>
    </citation>
    <scope>NUCLEOTIDE SEQUENCE [LARGE SCALE GENOMIC DNA]</scope>
    <source>
        <strain evidence="8">HGW-Actinobacteria-3</strain>
    </source>
</reference>
<dbReference type="Pfam" id="PF17827">
    <property type="entry name" value="PrmC_N"/>
    <property type="match status" value="1"/>
</dbReference>
<dbReference type="InterPro" id="IPR040758">
    <property type="entry name" value="PrmC_N"/>
</dbReference>
<proteinExistence type="inferred from homology"/>
<evidence type="ECO:0000313" key="8">
    <source>
        <dbReference type="EMBL" id="PKQ27852.1"/>
    </source>
</evidence>
<sequence>MNLVEYLAKASEYLMRHGVASSRLNSELLLANLLGISRLDIYTNFDRPLAEAEANAYREALARRAGGCPLQYITGEAGFRGVTLEVAPGVFIPRPETEVLVKKALEVLEEPEAACRVLDLGTGCGNIAVSIAVERPRAVLVAVDCDEAATALCARNASKADVEGRVDVRVGDLFEPLDGVAPFDLILSNPPYIPVAMRDSLPVEVRDFEPEQALFAGPDGLDVIRRIIDGAPPRLVAGGWLALEVDESHADVVAEELESAGWLDVEVFEDLALRPRIARARRG</sequence>
<dbReference type="InterPro" id="IPR050320">
    <property type="entry name" value="N5-glutamine_MTase"/>
</dbReference>
<comment type="caution">
    <text evidence="5">Lacks conserved residue(s) required for the propagation of feature annotation.</text>
</comment>
<dbReference type="InterPro" id="IPR019874">
    <property type="entry name" value="RF_methyltr_PrmC"/>
</dbReference>
<dbReference type="GO" id="GO:0102559">
    <property type="term" value="F:peptide chain release factor N(5)-glutamine methyltransferase activity"/>
    <property type="evidence" value="ECO:0007669"/>
    <property type="project" value="UniProtKB-EC"/>
</dbReference>
<dbReference type="AlphaFoldDB" id="A0A2N3G5F2"/>
<comment type="catalytic activity">
    <reaction evidence="4 5">
        <text>L-glutaminyl-[peptide chain release factor] + S-adenosyl-L-methionine = N(5)-methyl-L-glutaminyl-[peptide chain release factor] + S-adenosyl-L-homocysteine + H(+)</text>
        <dbReference type="Rhea" id="RHEA:42896"/>
        <dbReference type="Rhea" id="RHEA-COMP:10271"/>
        <dbReference type="Rhea" id="RHEA-COMP:10272"/>
        <dbReference type="ChEBI" id="CHEBI:15378"/>
        <dbReference type="ChEBI" id="CHEBI:30011"/>
        <dbReference type="ChEBI" id="CHEBI:57856"/>
        <dbReference type="ChEBI" id="CHEBI:59789"/>
        <dbReference type="ChEBI" id="CHEBI:61891"/>
        <dbReference type="EC" id="2.1.1.297"/>
    </reaction>
</comment>
<dbReference type="Gene3D" id="1.10.8.10">
    <property type="entry name" value="DNA helicase RuvA subunit, C-terminal domain"/>
    <property type="match status" value="1"/>
</dbReference>
<comment type="caution">
    <text evidence="8">The sequence shown here is derived from an EMBL/GenBank/DDBJ whole genome shotgun (WGS) entry which is preliminary data.</text>
</comment>
<feature type="binding site" evidence="5">
    <location>
        <position position="189"/>
    </location>
    <ligand>
        <name>S-adenosyl-L-methionine</name>
        <dbReference type="ChEBI" id="CHEBI:59789"/>
    </ligand>
</feature>
<name>A0A2N3G5F2_9ACTN</name>
<dbReference type="HAMAP" id="MF_02126">
    <property type="entry name" value="RF_methyltr_PrmC"/>
    <property type="match status" value="1"/>
</dbReference>
<evidence type="ECO:0000256" key="2">
    <source>
        <dbReference type="ARBA" id="ARBA00022679"/>
    </source>
</evidence>
<accession>A0A2N3G5F2</accession>
<evidence type="ECO:0000259" key="6">
    <source>
        <dbReference type="Pfam" id="PF05175"/>
    </source>
</evidence>
<dbReference type="InterPro" id="IPR004556">
    <property type="entry name" value="HemK-like"/>
</dbReference>